<dbReference type="EMBL" id="LSRP01000074">
    <property type="protein sequence ID" value="OJF98887.1"/>
    <property type="molecule type" value="Genomic_DNA"/>
</dbReference>
<dbReference type="InterPro" id="IPR058163">
    <property type="entry name" value="LysR-type_TF_proteobact-type"/>
</dbReference>
<organism evidence="7 8">
    <name type="scientific">Pararhizobium antarcticum</name>
    <dbReference type="NCBI Taxonomy" id="1798805"/>
    <lineage>
        <taxon>Bacteria</taxon>
        <taxon>Pseudomonadati</taxon>
        <taxon>Pseudomonadota</taxon>
        <taxon>Alphaproteobacteria</taxon>
        <taxon>Hyphomicrobiales</taxon>
        <taxon>Rhizobiaceae</taxon>
        <taxon>Rhizobium/Agrobacterium group</taxon>
        <taxon>Pararhizobium</taxon>
    </lineage>
</organism>
<dbReference type="Pfam" id="PF00126">
    <property type="entry name" value="HTH_1"/>
    <property type="match status" value="1"/>
</dbReference>
<dbReference type="RefSeq" id="WP_071832366.1">
    <property type="nucleotide sequence ID" value="NZ_LSRP01000074.1"/>
</dbReference>
<evidence type="ECO:0000313" key="7">
    <source>
        <dbReference type="EMBL" id="OJF98887.1"/>
    </source>
</evidence>
<dbReference type="SUPFAM" id="SSF46785">
    <property type="entry name" value="Winged helix' DNA-binding domain"/>
    <property type="match status" value="1"/>
</dbReference>
<evidence type="ECO:0000256" key="2">
    <source>
        <dbReference type="ARBA" id="ARBA00023015"/>
    </source>
</evidence>
<dbReference type="OrthoDB" id="9793571at2"/>
<sequence>MKRGRLPLTALRSFESAGRLLSFTLAAEELFVSQAAISRQVRDLERLLGKPLFNRHARRVTLTAHGIDLLETLTQAFDRIDTRLDEIRGREIEPLLTVNAEPGFAACWLVPHLAEFRKLHAGIDVSVESDARLIEFRTQDAELAIRYSLNATSWPRTQAKCLLATKIAPVLAPMLETAAAITSPRDLVSQTLLHEDDRDCWERWFGAAGLAVEAGMGRGPIFADGGLVLQAALRGHGVMLADPLLAHEEIQAGRLKQAPGPAIDNGAYWLVARDFDQLSAAARAFVVWIQARLAQPHA</sequence>
<dbReference type="Pfam" id="PF03466">
    <property type="entry name" value="LysR_substrate"/>
    <property type="match status" value="1"/>
</dbReference>
<dbReference type="InterPro" id="IPR000847">
    <property type="entry name" value="LysR_HTH_N"/>
</dbReference>
<evidence type="ECO:0000256" key="4">
    <source>
        <dbReference type="ARBA" id="ARBA00023163"/>
    </source>
</evidence>
<evidence type="ECO:0000256" key="1">
    <source>
        <dbReference type="ARBA" id="ARBA00009437"/>
    </source>
</evidence>
<proteinExistence type="inferred from homology"/>
<keyword evidence="2" id="KW-0805">Transcription regulation</keyword>
<accession>A0A657LUW5</accession>
<dbReference type="Gene3D" id="1.10.10.10">
    <property type="entry name" value="Winged helix-like DNA-binding domain superfamily/Winged helix DNA-binding domain"/>
    <property type="match status" value="1"/>
</dbReference>
<gene>
    <name evidence="6" type="ORF">AX760_01410</name>
    <name evidence="7" type="ORF">AX760_02400</name>
</gene>
<reference evidence="7 8" key="1">
    <citation type="submission" date="2016-02" db="EMBL/GenBank/DDBJ databases">
        <title>Genome sequencing of a beta-galactosidase producing bacteria Rhizobium sp. 59.</title>
        <authorList>
            <person name="Wang D."/>
            <person name="Kot W."/>
            <person name="Qin Y."/>
            <person name="Hansen L."/>
            <person name="Naqvi K."/>
            <person name="Rensing C."/>
        </authorList>
    </citation>
    <scope>NUCLEOTIDE SEQUENCE [LARGE SCALE GENOMIC DNA]</scope>
    <source>
        <strain evidence="7 8">59</strain>
    </source>
</reference>
<dbReference type="AlphaFoldDB" id="A0A657LUW5"/>
<evidence type="ECO:0000259" key="5">
    <source>
        <dbReference type="PROSITE" id="PS50931"/>
    </source>
</evidence>
<dbReference type="PANTHER" id="PTHR30537:SF26">
    <property type="entry name" value="GLYCINE CLEAVAGE SYSTEM TRANSCRIPTIONAL ACTIVATOR"/>
    <property type="match status" value="1"/>
</dbReference>
<dbReference type="Proteomes" id="UP000182661">
    <property type="component" value="Unassembled WGS sequence"/>
</dbReference>
<feature type="domain" description="HTH lysR-type" evidence="5">
    <location>
        <begin position="6"/>
        <end position="63"/>
    </location>
</feature>
<evidence type="ECO:0000313" key="8">
    <source>
        <dbReference type="Proteomes" id="UP000182661"/>
    </source>
</evidence>
<keyword evidence="8" id="KW-1185">Reference proteome</keyword>
<dbReference type="SUPFAM" id="SSF53850">
    <property type="entry name" value="Periplasmic binding protein-like II"/>
    <property type="match status" value="1"/>
</dbReference>
<keyword evidence="3" id="KW-0238">DNA-binding</keyword>
<dbReference type="PROSITE" id="PS50931">
    <property type="entry name" value="HTH_LYSR"/>
    <property type="match status" value="1"/>
</dbReference>
<dbReference type="PRINTS" id="PR00039">
    <property type="entry name" value="HTHLYSR"/>
</dbReference>
<dbReference type="InterPro" id="IPR005119">
    <property type="entry name" value="LysR_subst-bd"/>
</dbReference>
<name>A0A657LUW5_9HYPH</name>
<dbReference type="GO" id="GO:0006351">
    <property type="term" value="P:DNA-templated transcription"/>
    <property type="evidence" value="ECO:0007669"/>
    <property type="project" value="TreeGrafter"/>
</dbReference>
<evidence type="ECO:0000256" key="3">
    <source>
        <dbReference type="ARBA" id="ARBA00023125"/>
    </source>
</evidence>
<dbReference type="EMBL" id="LSRP01000074">
    <property type="protein sequence ID" value="OJF98725.1"/>
    <property type="molecule type" value="Genomic_DNA"/>
</dbReference>
<dbReference type="InterPro" id="IPR036390">
    <property type="entry name" value="WH_DNA-bd_sf"/>
</dbReference>
<evidence type="ECO:0000313" key="6">
    <source>
        <dbReference type="EMBL" id="OJF98725.1"/>
    </source>
</evidence>
<comment type="caution">
    <text evidence="7">The sequence shown here is derived from an EMBL/GenBank/DDBJ whole genome shotgun (WGS) entry which is preliminary data.</text>
</comment>
<dbReference type="GO" id="GO:0043565">
    <property type="term" value="F:sequence-specific DNA binding"/>
    <property type="evidence" value="ECO:0007669"/>
    <property type="project" value="TreeGrafter"/>
</dbReference>
<dbReference type="Gene3D" id="3.40.190.10">
    <property type="entry name" value="Periplasmic binding protein-like II"/>
    <property type="match status" value="2"/>
</dbReference>
<dbReference type="CDD" id="cd08432">
    <property type="entry name" value="PBP2_GcdR_TrpI_HvrB_AmpR_like"/>
    <property type="match status" value="1"/>
</dbReference>
<keyword evidence="4" id="KW-0804">Transcription</keyword>
<dbReference type="GO" id="GO:0003700">
    <property type="term" value="F:DNA-binding transcription factor activity"/>
    <property type="evidence" value="ECO:0007669"/>
    <property type="project" value="InterPro"/>
</dbReference>
<comment type="similarity">
    <text evidence="1">Belongs to the LysR transcriptional regulatory family.</text>
</comment>
<protein>
    <submittedName>
        <fullName evidence="7">Transcriptional regulator</fullName>
    </submittedName>
</protein>
<dbReference type="InterPro" id="IPR036388">
    <property type="entry name" value="WH-like_DNA-bd_sf"/>
</dbReference>
<dbReference type="PANTHER" id="PTHR30537">
    <property type="entry name" value="HTH-TYPE TRANSCRIPTIONAL REGULATOR"/>
    <property type="match status" value="1"/>
</dbReference>